<dbReference type="Proteomes" id="UP000069654">
    <property type="component" value="Unassembled WGS sequence"/>
</dbReference>
<dbReference type="EMBL" id="BCTB01000042">
    <property type="protein sequence ID" value="GAT16302.1"/>
    <property type="molecule type" value="Genomic_DNA"/>
</dbReference>
<sequence length="345" mass="37795">MIVSAEQIVAVRTIAGVQLYQFLASGYSHLKWTRALREVSICDLVVPPADGYVRIPDITPWLHWVDVWDDQGQQLYWSGPITRAEQGRDWLSLSARDVSALLARTRCPLTKRWDAADPADIAAELWAAVIEHHGLNIRSLARRDPRGDRFGYDCVADETMADEVVGELVDLGLYWSVVAGIPLLGPAKREPVATLGEHDFIEGGLSVIRDGANTFNDVMLRTGDSVSRARLPMGGLNLQTIVNIDSMFGVSNADRAAHQAVRHTGTIRDAISVPEGATLHPDAPISIRELVPSVRINVEAFGLLSTMELEGVTVTCTQNETSVGVDLESVDDDLPELVEIMEAQR</sequence>
<name>A0A100XGV5_MYCTH</name>
<dbReference type="AlphaFoldDB" id="A0A100XGV5"/>
<organism evidence="1 2">
    <name type="scientific">Mycolicibacterium thermoresistibile</name>
    <name type="common">Mycobacterium thermoresistibile</name>
    <dbReference type="NCBI Taxonomy" id="1797"/>
    <lineage>
        <taxon>Bacteria</taxon>
        <taxon>Bacillati</taxon>
        <taxon>Actinomycetota</taxon>
        <taxon>Actinomycetes</taxon>
        <taxon>Mycobacteriales</taxon>
        <taxon>Mycobacteriaceae</taxon>
        <taxon>Mycolicibacterium</taxon>
    </lineage>
</organism>
<evidence type="ECO:0008006" key="3">
    <source>
        <dbReference type="Google" id="ProtNLM"/>
    </source>
</evidence>
<dbReference type="OMA" id="TTCRTIR"/>
<gene>
    <name evidence="1" type="ORF">RMCT_3271</name>
</gene>
<dbReference type="STRING" id="1797.RMCT_3271"/>
<evidence type="ECO:0000313" key="2">
    <source>
        <dbReference type="Proteomes" id="UP000069654"/>
    </source>
</evidence>
<accession>A0A100XGV5</accession>
<reference evidence="1 2" key="1">
    <citation type="journal article" date="2016" name="Genome Announc.">
        <title>Draft Genome Sequences of Five Rapidly Growing Mycobacterium Species, M. thermoresistibile, M. fortuitum subsp. acetamidolyticum, M. canariasense, M. brisbanense, and M. novocastrense.</title>
        <authorList>
            <person name="Katahira K."/>
            <person name="Ogura Y."/>
            <person name="Gotoh Y."/>
            <person name="Hayashi T."/>
        </authorList>
    </citation>
    <scope>NUCLEOTIDE SEQUENCE [LARGE SCALE GENOMIC DNA]</scope>
    <source>
        <strain evidence="1 2">JCM6362</strain>
    </source>
</reference>
<reference evidence="2" key="2">
    <citation type="submission" date="2016-02" db="EMBL/GenBank/DDBJ databases">
        <title>Draft genome sequence of five rapidly growing Mycobacterium species.</title>
        <authorList>
            <person name="Katahira K."/>
            <person name="Gotou Y."/>
            <person name="Iida K."/>
            <person name="Ogura Y."/>
            <person name="Hayashi T."/>
        </authorList>
    </citation>
    <scope>NUCLEOTIDE SEQUENCE [LARGE SCALE GENOMIC DNA]</scope>
    <source>
        <strain evidence="2">JCM6362</strain>
    </source>
</reference>
<evidence type="ECO:0000313" key="1">
    <source>
        <dbReference type="EMBL" id="GAT16302.1"/>
    </source>
</evidence>
<proteinExistence type="predicted"/>
<protein>
    <recommendedName>
        <fullName evidence="3">Minor tail protein</fullName>
    </recommendedName>
</protein>
<comment type="caution">
    <text evidence="1">The sequence shown here is derived from an EMBL/GenBank/DDBJ whole genome shotgun (WGS) entry which is preliminary data.</text>
</comment>